<dbReference type="Pfam" id="PF07727">
    <property type="entry name" value="RVT_2"/>
    <property type="match status" value="1"/>
</dbReference>
<organism evidence="3 4">
    <name type="scientific">Vitis vinifera</name>
    <name type="common">Grape</name>
    <dbReference type="NCBI Taxonomy" id="29760"/>
    <lineage>
        <taxon>Eukaryota</taxon>
        <taxon>Viridiplantae</taxon>
        <taxon>Streptophyta</taxon>
        <taxon>Embryophyta</taxon>
        <taxon>Tracheophyta</taxon>
        <taxon>Spermatophyta</taxon>
        <taxon>Magnoliopsida</taxon>
        <taxon>eudicotyledons</taxon>
        <taxon>Gunneridae</taxon>
        <taxon>Pentapetalae</taxon>
        <taxon>rosids</taxon>
        <taxon>Vitales</taxon>
        <taxon>Vitaceae</taxon>
        <taxon>Viteae</taxon>
        <taxon>Vitis</taxon>
    </lineage>
</organism>
<gene>
    <name evidence="3" type="primary">RE2_303</name>
    <name evidence="2" type="synonym">RE2_163</name>
    <name evidence="3" type="ORF">CK203_062672</name>
    <name evidence="2" type="ORF">CK203_095871</name>
</gene>
<evidence type="ECO:0000259" key="1">
    <source>
        <dbReference type="Pfam" id="PF07727"/>
    </source>
</evidence>
<evidence type="ECO:0000313" key="2">
    <source>
        <dbReference type="EMBL" id="RVW19251.1"/>
    </source>
</evidence>
<dbReference type="AlphaFoldDB" id="A0A438FRW4"/>
<dbReference type="EMBL" id="QGNW01000763">
    <property type="protein sequence ID" value="RVW62683.1"/>
    <property type="molecule type" value="Genomic_DNA"/>
</dbReference>
<protein>
    <submittedName>
        <fullName evidence="3">Retrovirus-related Pol polyprotein from transposon RE2</fullName>
    </submittedName>
</protein>
<dbReference type="InterPro" id="IPR013103">
    <property type="entry name" value="RVT_2"/>
</dbReference>
<dbReference type="EMBL" id="QGNW01002499">
    <property type="protein sequence ID" value="RVW19251.1"/>
    <property type="molecule type" value="Genomic_DNA"/>
</dbReference>
<dbReference type="Proteomes" id="UP000288805">
    <property type="component" value="Unassembled WGS sequence"/>
</dbReference>
<evidence type="ECO:0000313" key="3">
    <source>
        <dbReference type="EMBL" id="RVW62683.1"/>
    </source>
</evidence>
<comment type="caution">
    <text evidence="3">The sequence shown here is derived from an EMBL/GenBank/DDBJ whole genome shotgun (WGS) entry which is preliminary data.</text>
</comment>
<reference evidence="3 4" key="1">
    <citation type="journal article" date="2018" name="PLoS Genet.">
        <title>Population sequencing reveals clonal diversity and ancestral inbreeding in the grapevine cultivar Chardonnay.</title>
        <authorList>
            <person name="Roach M.J."/>
            <person name="Johnson D.L."/>
            <person name="Bohlmann J."/>
            <person name="van Vuuren H.J."/>
            <person name="Jones S.J."/>
            <person name="Pretorius I.S."/>
            <person name="Schmidt S.A."/>
            <person name="Borneman A.R."/>
        </authorList>
    </citation>
    <scope>NUCLEOTIDE SEQUENCE [LARGE SCALE GENOMIC DNA]</scope>
    <source>
        <strain evidence="4">cv. Chardonnay</strain>
        <strain evidence="3">I10V1</strain>
        <tissue evidence="3">Leaf</tissue>
    </source>
</reference>
<accession>A0A438FRW4</accession>
<name>A0A438FRW4_VITVI</name>
<proteinExistence type="predicted"/>
<sequence>MASPMWKKAMDEEFGALILNHPWDLIPYSPQYNVVGNKWVFKLKINPNGSVERYKASLVDKGSNQTPVIDFKETFSPVIKAATI</sequence>
<feature type="domain" description="Reverse transcriptase Ty1/copia-type" evidence="1">
    <location>
        <begin position="21"/>
        <end position="82"/>
    </location>
</feature>
<evidence type="ECO:0000313" key="4">
    <source>
        <dbReference type="Proteomes" id="UP000288805"/>
    </source>
</evidence>